<dbReference type="Pfam" id="PF11807">
    <property type="entry name" value="UstYa"/>
    <property type="match status" value="1"/>
</dbReference>
<gene>
    <name evidence="3" type="ORF">BU24DRAFT_426359</name>
</gene>
<keyword evidence="4" id="KW-1185">Reference proteome</keyword>
<feature type="region of interest" description="Disordered" evidence="2">
    <location>
        <begin position="267"/>
        <end position="301"/>
    </location>
</feature>
<dbReference type="Proteomes" id="UP000799778">
    <property type="component" value="Unassembled WGS sequence"/>
</dbReference>
<accession>A0A6A5XE31</accession>
<comment type="similarity">
    <text evidence="1">Belongs to the ustYa family.</text>
</comment>
<dbReference type="AlphaFoldDB" id="A0A6A5XE31"/>
<dbReference type="PANTHER" id="PTHR33365">
    <property type="entry name" value="YALI0B05434P"/>
    <property type="match status" value="1"/>
</dbReference>
<dbReference type="EMBL" id="ML978074">
    <property type="protein sequence ID" value="KAF2011278.1"/>
    <property type="molecule type" value="Genomic_DNA"/>
</dbReference>
<feature type="compositionally biased region" description="Basic and acidic residues" evidence="2">
    <location>
        <begin position="287"/>
        <end position="301"/>
    </location>
</feature>
<evidence type="ECO:0008006" key="5">
    <source>
        <dbReference type="Google" id="ProtNLM"/>
    </source>
</evidence>
<evidence type="ECO:0000256" key="1">
    <source>
        <dbReference type="ARBA" id="ARBA00035112"/>
    </source>
</evidence>
<dbReference type="RefSeq" id="XP_033379617.1">
    <property type="nucleotide sequence ID" value="XM_033528947.1"/>
</dbReference>
<sequence length="301" mass="34652">MWTPGSEKKTYLPVVENSDSGSETDGMLSGRSNEAHEVSGAKSRLRSILWSPWSLHGGLVLTYTLIFLSWSTVHRAQTSCIEKTSYYSPALEAASEENEIVRWNISASFPSQWAGPPSKEVDNAWQKYTNLGALILSEEDLIKINGSRYSARVPKEVGNGYIAHVEWYHQLHCVYMLWQQTYPEWYTEEAKMREKEPVLWHEHLDHCAETLRASIMCHADANIVPSNWVKGRHWPHPNYNLDHRCRNFDAAYQWMYDHQAKPPPGFEMFARPKEGGYSEYPDLPFDPFDKGSEVPLKKEAE</sequence>
<organism evidence="3 4">
    <name type="scientific">Aaosphaeria arxii CBS 175.79</name>
    <dbReference type="NCBI Taxonomy" id="1450172"/>
    <lineage>
        <taxon>Eukaryota</taxon>
        <taxon>Fungi</taxon>
        <taxon>Dikarya</taxon>
        <taxon>Ascomycota</taxon>
        <taxon>Pezizomycotina</taxon>
        <taxon>Dothideomycetes</taxon>
        <taxon>Pleosporomycetidae</taxon>
        <taxon>Pleosporales</taxon>
        <taxon>Pleosporales incertae sedis</taxon>
        <taxon>Aaosphaeria</taxon>
    </lineage>
</organism>
<dbReference type="OrthoDB" id="3687641at2759"/>
<name>A0A6A5XE31_9PLEO</name>
<dbReference type="PANTHER" id="PTHR33365:SF12">
    <property type="entry name" value="TAT PATHWAY SIGNAL SEQUENCE"/>
    <property type="match status" value="1"/>
</dbReference>
<feature type="compositionally biased region" description="Basic and acidic residues" evidence="2">
    <location>
        <begin position="1"/>
        <end position="10"/>
    </location>
</feature>
<reference evidence="3" key="1">
    <citation type="journal article" date="2020" name="Stud. Mycol.">
        <title>101 Dothideomycetes genomes: a test case for predicting lifestyles and emergence of pathogens.</title>
        <authorList>
            <person name="Haridas S."/>
            <person name="Albert R."/>
            <person name="Binder M."/>
            <person name="Bloem J."/>
            <person name="Labutti K."/>
            <person name="Salamov A."/>
            <person name="Andreopoulos B."/>
            <person name="Baker S."/>
            <person name="Barry K."/>
            <person name="Bills G."/>
            <person name="Bluhm B."/>
            <person name="Cannon C."/>
            <person name="Castanera R."/>
            <person name="Culley D."/>
            <person name="Daum C."/>
            <person name="Ezra D."/>
            <person name="Gonzalez J."/>
            <person name="Henrissat B."/>
            <person name="Kuo A."/>
            <person name="Liang C."/>
            <person name="Lipzen A."/>
            <person name="Lutzoni F."/>
            <person name="Magnuson J."/>
            <person name="Mondo S."/>
            <person name="Nolan M."/>
            <person name="Ohm R."/>
            <person name="Pangilinan J."/>
            <person name="Park H.-J."/>
            <person name="Ramirez L."/>
            <person name="Alfaro M."/>
            <person name="Sun H."/>
            <person name="Tritt A."/>
            <person name="Yoshinaga Y."/>
            <person name="Zwiers L.-H."/>
            <person name="Turgeon B."/>
            <person name="Goodwin S."/>
            <person name="Spatafora J."/>
            <person name="Crous P."/>
            <person name="Grigoriev I."/>
        </authorList>
    </citation>
    <scope>NUCLEOTIDE SEQUENCE</scope>
    <source>
        <strain evidence="3">CBS 175.79</strain>
    </source>
</reference>
<evidence type="ECO:0000256" key="2">
    <source>
        <dbReference type="SAM" id="MobiDB-lite"/>
    </source>
</evidence>
<evidence type="ECO:0000313" key="3">
    <source>
        <dbReference type="EMBL" id="KAF2011278.1"/>
    </source>
</evidence>
<dbReference type="GeneID" id="54286344"/>
<dbReference type="InterPro" id="IPR021765">
    <property type="entry name" value="UstYa-like"/>
</dbReference>
<dbReference type="GO" id="GO:0043386">
    <property type="term" value="P:mycotoxin biosynthetic process"/>
    <property type="evidence" value="ECO:0007669"/>
    <property type="project" value="InterPro"/>
</dbReference>
<protein>
    <recommendedName>
        <fullName evidence="5">Cyclochlorotine biosynthesis protein O</fullName>
    </recommendedName>
</protein>
<proteinExistence type="inferred from homology"/>
<evidence type="ECO:0000313" key="4">
    <source>
        <dbReference type="Proteomes" id="UP000799778"/>
    </source>
</evidence>
<feature type="region of interest" description="Disordered" evidence="2">
    <location>
        <begin position="1"/>
        <end position="35"/>
    </location>
</feature>